<keyword evidence="2" id="KW-1185">Reference proteome</keyword>
<dbReference type="Proteomes" id="UP000004318">
    <property type="component" value="Unassembled WGS sequence"/>
</dbReference>
<proteinExistence type="predicted"/>
<dbReference type="HOGENOM" id="CLU_079628_0_0_5"/>
<dbReference type="RefSeq" id="WP_009806024.1">
    <property type="nucleotide sequence ID" value="NZ_CH724131.1"/>
</dbReference>
<dbReference type="Gene3D" id="3.40.630.40">
    <property type="entry name" value="Zn-dependent exopeptidases"/>
    <property type="match status" value="1"/>
</dbReference>
<evidence type="ECO:0000313" key="2">
    <source>
        <dbReference type="Proteomes" id="UP000004318"/>
    </source>
</evidence>
<dbReference type="PIRSF" id="PIRSF029730">
    <property type="entry name" value="UCP029730"/>
    <property type="match status" value="1"/>
</dbReference>
<dbReference type="eggNOG" id="COG3931">
    <property type="taxonomic scope" value="Bacteria"/>
</dbReference>
<gene>
    <name evidence="1" type="ORF">OB2597_09009</name>
</gene>
<keyword evidence="1" id="KW-0378">Hydrolase</keyword>
<dbReference type="SUPFAM" id="SSF53187">
    <property type="entry name" value="Zn-dependent exopeptidases"/>
    <property type="match status" value="1"/>
</dbReference>
<dbReference type="InterPro" id="IPR011227">
    <property type="entry name" value="UCP029730"/>
</dbReference>
<dbReference type="GO" id="GO:0016787">
    <property type="term" value="F:hydrolase activity"/>
    <property type="evidence" value="ECO:0007669"/>
    <property type="project" value="UniProtKB-KW"/>
</dbReference>
<organism evidence="1 2">
    <name type="scientific">Pseudooceanicola batsensis (strain ATCC BAA-863 / DSM 15984 / KCTC 12145 / HTCC2597)</name>
    <name type="common">Oceanicola batsensis</name>
    <dbReference type="NCBI Taxonomy" id="252305"/>
    <lineage>
        <taxon>Bacteria</taxon>
        <taxon>Pseudomonadati</taxon>
        <taxon>Pseudomonadota</taxon>
        <taxon>Alphaproteobacteria</taxon>
        <taxon>Rhodobacterales</taxon>
        <taxon>Paracoccaceae</taxon>
        <taxon>Pseudooceanicola</taxon>
    </lineage>
</organism>
<reference evidence="1 2" key="1">
    <citation type="journal article" date="2010" name="J. Bacteriol.">
        <title>Genome sequences of Oceanicola granulosus HTCC2516(T) and Oceanicola batsensis HTCC2597(TDelta).</title>
        <authorList>
            <person name="Thrash J.C."/>
            <person name="Cho J.C."/>
            <person name="Vergin K.L."/>
            <person name="Giovannoni S.J."/>
        </authorList>
    </citation>
    <scope>NUCLEOTIDE SEQUENCE [LARGE SCALE GENOMIC DNA]</scope>
    <source>
        <strain evidence="2">ATCC BAA-863 / DSM 15984 / KCTC 12145 / HTCC2597</strain>
    </source>
</reference>
<protein>
    <submittedName>
        <fullName evidence="1">N-formylglutamate amidohydrolase family protein</fullName>
    </submittedName>
</protein>
<dbReference type="Pfam" id="PF05013">
    <property type="entry name" value="FGase"/>
    <property type="match status" value="1"/>
</dbReference>
<evidence type="ECO:0000313" key="1">
    <source>
        <dbReference type="EMBL" id="EAQ04270.1"/>
    </source>
</evidence>
<name>A3TUS4_PSEBH</name>
<dbReference type="OrthoDB" id="9815326at2"/>
<dbReference type="AlphaFoldDB" id="A3TUS4"/>
<dbReference type="STRING" id="252305.OB2597_09009"/>
<dbReference type="InterPro" id="IPR007709">
    <property type="entry name" value="N-FG_amidohydro"/>
</dbReference>
<sequence length="268" mass="28510">MIAGTTQGAKFVQGEATAAEIIRPEGKASVVLVCEHASNAIPAEYGDLGLDAAARTSHVAWDIGARDVAVALSELLDAPLVAGRLSRLLYDLNRPCEVASAVPETSEVFDVPGNRGLSEAQRLARCRDIHDPFHAALTRQVDRAVAQAPGPVRLVTVHSFTPVYMGRERAVEIGFLHDADDSLARAALEVETRKGAYVTALNEPYSAADGVTYTLAKHGEARGLTSLMIEIRNDLVATPEQARAMARHLADTLRSALSGAPARREATG</sequence>
<accession>A3TUS4</accession>
<dbReference type="EMBL" id="AAMO01000002">
    <property type="protein sequence ID" value="EAQ04270.1"/>
    <property type="molecule type" value="Genomic_DNA"/>
</dbReference>
<comment type="caution">
    <text evidence="1">The sequence shown here is derived from an EMBL/GenBank/DDBJ whole genome shotgun (WGS) entry which is preliminary data.</text>
</comment>